<keyword evidence="1" id="KW-1133">Transmembrane helix</keyword>
<name>A0A0F3GUV6_9BACT</name>
<comment type="caution">
    <text evidence="2">The sequence shown here is derived from an EMBL/GenBank/DDBJ whole genome shotgun (WGS) entry which is preliminary data.</text>
</comment>
<dbReference type="EMBL" id="LACI01000928">
    <property type="protein sequence ID" value="KJU85647.1"/>
    <property type="molecule type" value="Genomic_DNA"/>
</dbReference>
<keyword evidence="1" id="KW-0812">Transmembrane</keyword>
<dbReference type="AlphaFoldDB" id="A0A0F3GUV6"/>
<evidence type="ECO:0000313" key="3">
    <source>
        <dbReference type="Proteomes" id="UP000033423"/>
    </source>
</evidence>
<accession>A0A0F3GUV6</accession>
<protein>
    <submittedName>
        <fullName evidence="2">Uncharacterized protein</fullName>
    </submittedName>
</protein>
<feature type="transmembrane region" description="Helical" evidence="1">
    <location>
        <begin position="75"/>
        <end position="96"/>
    </location>
</feature>
<evidence type="ECO:0000313" key="2">
    <source>
        <dbReference type="EMBL" id="KJU85647.1"/>
    </source>
</evidence>
<sequence>MAVTLPIEVYEALEKTMEHDDAKRVIKAFETTISDLTEYKWKTSKDELLTEMEKRFATKADLALLELKLESKMRLYFLILVFVIILTNSKALDLLYKFLGFMK</sequence>
<organism evidence="2 3">
    <name type="scientific">Candidatus Magnetobacterium bavaricum</name>
    <dbReference type="NCBI Taxonomy" id="29290"/>
    <lineage>
        <taxon>Bacteria</taxon>
        <taxon>Pseudomonadati</taxon>
        <taxon>Nitrospirota</taxon>
        <taxon>Thermodesulfovibrionia</taxon>
        <taxon>Thermodesulfovibrionales</taxon>
        <taxon>Candidatus Magnetobacteriaceae</taxon>
        <taxon>Candidatus Magnetobacterium</taxon>
    </lineage>
</organism>
<keyword evidence="1" id="KW-0472">Membrane</keyword>
<proteinExistence type="predicted"/>
<gene>
    <name evidence="2" type="ORF">MBAV_002158</name>
</gene>
<keyword evidence="3" id="KW-1185">Reference proteome</keyword>
<reference evidence="2 3" key="1">
    <citation type="submission" date="2015-02" db="EMBL/GenBank/DDBJ databases">
        <title>Single-cell genomics of uncultivated deep-branching MTB reveals a conserved set of magnetosome genes.</title>
        <authorList>
            <person name="Kolinko S."/>
            <person name="Richter M."/>
            <person name="Glockner F.O."/>
            <person name="Brachmann A."/>
            <person name="Schuler D."/>
        </authorList>
    </citation>
    <scope>NUCLEOTIDE SEQUENCE [LARGE SCALE GENOMIC DNA]</scope>
    <source>
        <strain evidence="2">TM-1</strain>
    </source>
</reference>
<evidence type="ECO:0000256" key="1">
    <source>
        <dbReference type="SAM" id="Phobius"/>
    </source>
</evidence>
<dbReference type="Proteomes" id="UP000033423">
    <property type="component" value="Unassembled WGS sequence"/>
</dbReference>